<evidence type="ECO:0000313" key="2">
    <source>
        <dbReference type="EMBL" id="KAK7500804.1"/>
    </source>
</evidence>
<gene>
    <name evidence="2" type="ORF">BaRGS_00008048</name>
</gene>
<dbReference type="AlphaFoldDB" id="A0ABD0LMY0"/>
<organism evidence="2 3">
    <name type="scientific">Batillaria attramentaria</name>
    <dbReference type="NCBI Taxonomy" id="370345"/>
    <lineage>
        <taxon>Eukaryota</taxon>
        <taxon>Metazoa</taxon>
        <taxon>Spiralia</taxon>
        <taxon>Lophotrochozoa</taxon>
        <taxon>Mollusca</taxon>
        <taxon>Gastropoda</taxon>
        <taxon>Caenogastropoda</taxon>
        <taxon>Sorbeoconcha</taxon>
        <taxon>Cerithioidea</taxon>
        <taxon>Batillariidae</taxon>
        <taxon>Batillaria</taxon>
    </lineage>
</organism>
<name>A0ABD0LMY0_9CAEN</name>
<proteinExistence type="predicted"/>
<feature type="region of interest" description="Disordered" evidence="1">
    <location>
        <begin position="36"/>
        <end position="56"/>
    </location>
</feature>
<dbReference type="Proteomes" id="UP001519460">
    <property type="component" value="Unassembled WGS sequence"/>
</dbReference>
<evidence type="ECO:0000256" key="1">
    <source>
        <dbReference type="SAM" id="MobiDB-lite"/>
    </source>
</evidence>
<evidence type="ECO:0000313" key="3">
    <source>
        <dbReference type="Proteomes" id="UP001519460"/>
    </source>
</evidence>
<reference evidence="2 3" key="1">
    <citation type="journal article" date="2023" name="Sci. Data">
        <title>Genome assembly of the Korean intertidal mud-creeper Batillaria attramentaria.</title>
        <authorList>
            <person name="Patra A.K."/>
            <person name="Ho P.T."/>
            <person name="Jun S."/>
            <person name="Lee S.J."/>
            <person name="Kim Y."/>
            <person name="Won Y.J."/>
        </authorList>
    </citation>
    <scope>NUCLEOTIDE SEQUENCE [LARGE SCALE GENOMIC DNA]</scope>
    <source>
        <strain evidence="2">Wonlab-2016</strain>
    </source>
</reference>
<accession>A0ABD0LMY0</accession>
<protein>
    <submittedName>
        <fullName evidence="2">Uncharacterized protein</fullName>
    </submittedName>
</protein>
<dbReference type="EMBL" id="JACVVK020000035">
    <property type="protein sequence ID" value="KAK7500804.1"/>
    <property type="molecule type" value="Genomic_DNA"/>
</dbReference>
<comment type="caution">
    <text evidence="2">The sequence shown here is derived from an EMBL/GenBank/DDBJ whole genome shotgun (WGS) entry which is preliminary data.</text>
</comment>
<sequence length="111" mass="12436">MPPSGFILASCFHRGRSTRTPVQQTTFIRQPYSGGFRSQLSRRRKPASQSQEKGILPDSTPAQLLQLKEYLACYSCPIYLQAACWTKDHCLGRVKRRGRGFGTECGKRGAV</sequence>
<keyword evidence="3" id="KW-1185">Reference proteome</keyword>